<sequence>MLATIILLGFLGQILIYGGLLSYILSYHLASFRVPKKVSINLMVVGGVLFWIVFLITPIIK</sequence>
<proteinExistence type="predicted"/>
<organism evidence="2 3">
    <name type="scientific">Bacillus phage SP01</name>
    <name type="common">Bacteriophage SP01</name>
    <dbReference type="NCBI Taxonomy" id="2884427"/>
    <lineage>
        <taxon>Viruses</taxon>
        <taxon>Duplodnaviria</taxon>
        <taxon>Heunggongvirae</taxon>
        <taxon>Uroviricota</taxon>
        <taxon>Caudoviricetes</taxon>
        <taxon>Herelleviridae</taxon>
        <taxon>Spounavirinae</taxon>
        <taxon>Okubovirus</taxon>
        <taxon>Okubovirus SPO1</taxon>
    </lineage>
</organism>
<dbReference type="GeneID" id="7009172"/>
<keyword evidence="3" id="KW-1185">Reference proteome</keyword>
<dbReference type="RefSeq" id="YP_002300454.1">
    <property type="nucleotide sequence ID" value="NC_011421.1"/>
</dbReference>
<feature type="transmembrane region" description="Helical" evidence="1">
    <location>
        <begin position="38"/>
        <end position="60"/>
    </location>
</feature>
<gene>
    <name evidence="2" type="primary">34.51</name>
    <name evidence="2" type="ORF">SPO1_183</name>
</gene>
<dbReference type="Proteomes" id="UP000001590">
    <property type="component" value="Segment"/>
</dbReference>
<evidence type="ECO:0000313" key="2">
    <source>
        <dbReference type="EMBL" id="ACI91083.1"/>
    </source>
</evidence>
<evidence type="ECO:0000256" key="1">
    <source>
        <dbReference type="SAM" id="Phobius"/>
    </source>
</evidence>
<keyword evidence="1" id="KW-0812">Transmembrane</keyword>
<reference evidence="2 3" key="1">
    <citation type="journal article" date="2009" name="J. Mol. Biol.">
        <title>The genome of Bacillus subtilis bacteriophage SPO1.</title>
        <authorList>
            <person name="Stewart C.R."/>
            <person name="Casjens S.R."/>
            <person name="Cresawn S.G."/>
            <person name="Houtz J.M."/>
            <person name="Smith A.L."/>
            <person name="Ford M.E."/>
            <person name="Peebles C.L."/>
            <person name="Hatfull G.F."/>
            <person name="Hendrix R.W."/>
            <person name="Huang W.M."/>
            <person name="Pedulla M.L."/>
        </authorList>
    </citation>
    <scope>NUCLEOTIDE SEQUENCE [LARGE SCALE GENOMIC DNA]</scope>
</reference>
<keyword evidence="1" id="KW-1133">Transmembrane helix</keyword>
<evidence type="ECO:0000313" key="3">
    <source>
        <dbReference type="Proteomes" id="UP000001590"/>
    </source>
</evidence>
<keyword evidence="1" id="KW-0472">Membrane</keyword>
<name>B6V301_BPSP1</name>
<dbReference type="KEGG" id="vg:7009172"/>
<accession>B6V301</accession>
<organismHost>
    <name type="scientific">Bacillus subtilis</name>
    <dbReference type="NCBI Taxonomy" id="1423"/>
</organismHost>
<dbReference type="EMBL" id="FJ230960">
    <property type="protein sequence ID" value="ACI91083.1"/>
    <property type="molecule type" value="Genomic_DNA"/>
</dbReference>
<protein>
    <submittedName>
        <fullName evidence="2">Gp34.51</fullName>
    </submittedName>
</protein>
<feature type="transmembrane region" description="Helical" evidence="1">
    <location>
        <begin position="6"/>
        <end position="26"/>
    </location>
</feature>